<dbReference type="FunFam" id="3.60.10.10:FF:000058">
    <property type="entry name" value="Tyrosyl-DNA phosphodiesterase 2"/>
    <property type="match status" value="1"/>
</dbReference>
<evidence type="ECO:0000256" key="8">
    <source>
        <dbReference type="ARBA" id="ARBA00022801"/>
    </source>
</evidence>
<keyword evidence="12" id="KW-0539">Nucleus</keyword>
<dbReference type="Gene3D" id="4.10.1060.10">
    <property type="entry name" value="Zinc finger, RanBP2-type"/>
    <property type="match status" value="1"/>
</dbReference>
<comment type="cofactor">
    <cofactor evidence="2">
        <name>Mg(2+)</name>
        <dbReference type="ChEBI" id="CHEBI:18420"/>
    </cofactor>
</comment>
<keyword evidence="9" id="KW-0862">Zinc</keyword>
<reference evidence="15" key="1">
    <citation type="journal article" date="2016" name="Nature">
        <title>The genome of the seagrass Zostera marina reveals angiosperm adaptation to the sea.</title>
        <authorList>
            <person name="Olsen J.L."/>
            <person name="Rouze P."/>
            <person name="Verhelst B."/>
            <person name="Lin Y.-C."/>
            <person name="Bayer T."/>
            <person name="Collen J."/>
            <person name="Dattolo E."/>
            <person name="De Paoli E."/>
            <person name="Dittami S."/>
            <person name="Maumus F."/>
            <person name="Michel G."/>
            <person name="Kersting A."/>
            <person name="Lauritano C."/>
            <person name="Lohaus R."/>
            <person name="Toepel M."/>
            <person name="Tonon T."/>
            <person name="Vanneste K."/>
            <person name="Amirebrahimi M."/>
            <person name="Brakel J."/>
            <person name="Bostroem C."/>
            <person name="Chovatia M."/>
            <person name="Grimwood J."/>
            <person name="Jenkins J.W."/>
            <person name="Jueterbock A."/>
            <person name="Mraz A."/>
            <person name="Stam W.T."/>
            <person name="Tice H."/>
            <person name="Bornberg-Bauer E."/>
            <person name="Green P.J."/>
            <person name="Pearson G.A."/>
            <person name="Procaccini G."/>
            <person name="Duarte C.M."/>
            <person name="Schmutz J."/>
            <person name="Reusch T.B.H."/>
            <person name="Van de Peer Y."/>
        </authorList>
    </citation>
    <scope>NUCLEOTIDE SEQUENCE [LARGE SCALE GENOMIC DNA]</scope>
    <source>
        <strain evidence="15">cv. Finnish</strain>
    </source>
</reference>
<evidence type="ECO:0000256" key="2">
    <source>
        <dbReference type="ARBA" id="ARBA00001946"/>
    </source>
</evidence>
<evidence type="ECO:0000256" key="7">
    <source>
        <dbReference type="ARBA" id="ARBA00022771"/>
    </source>
</evidence>
<keyword evidence="7" id="KW-0863">Zinc-finger</keyword>
<dbReference type="GO" id="GO:0003697">
    <property type="term" value="F:single-stranded DNA binding"/>
    <property type="evidence" value="ECO:0000318"/>
    <property type="project" value="GO_Central"/>
</dbReference>
<name>A0A0K9NX42_ZOSMR</name>
<keyword evidence="14" id="KW-0255">Endonuclease</keyword>
<accession>A0A0K9NX42</accession>
<evidence type="ECO:0000256" key="10">
    <source>
        <dbReference type="ARBA" id="ARBA00022842"/>
    </source>
</evidence>
<organism evidence="14 15">
    <name type="scientific">Zostera marina</name>
    <name type="common">Eelgrass</name>
    <dbReference type="NCBI Taxonomy" id="29655"/>
    <lineage>
        <taxon>Eukaryota</taxon>
        <taxon>Viridiplantae</taxon>
        <taxon>Streptophyta</taxon>
        <taxon>Embryophyta</taxon>
        <taxon>Tracheophyta</taxon>
        <taxon>Spermatophyta</taxon>
        <taxon>Magnoliopsida</taxon>
        <taxon>Liliopsida</taxon>
        <taxon>Zosteraceae</taxon>
        <taxon>Zostera</taxon>
    </lineage>
</organism>
<keyword evidence="6" id="KW-0227">DNA damage</keyword>
<comment type="subcellular location">
    <subcellularLocation>
        <location evidence="3">Nucleus</location>
        <location evidence="3">PML body</location>
    </subcellularLocation>
</comment>
<feature type="domain" description="RanBP2-type" evidence="13">
    <location>
        <begin position="38"/>
        <end position="57"/>
    </location>
</feature>
<evidence type="ECO:0000256" key="3">
    <source>
        <dbReference type="ARBA" id="ARBA00004322"/>
    </source>
</evidence>
<evidence type="ECO:0000256" key="5">
    <source>
        <dbReference type="ARBA" id="ARBA00022723"/>
    </source>
</evidence>
<dbReference type="GO" id="GO:0005737">
    <property type="term" value="C:cytoplasm"/>
    <property type="evidence" value="ECO:0000318"/>
    <property type="project" value="GO_Central"/>
</dbReference>
<dbReference type="Pfam" id="PF03372">
    <property type="entry name" value="Exo_endo_phos"/>
    <property type="match status" value="1"/>
</dbReference>
<dbReference type="InterPro" id="IPR051547">
    <property type="entry name" value="TDP2-like"/>
</dbReference>
<gene>
    <name evidence="14" type="ORF">ZOSMA_53G00180</name>
</gene>
<evidence type="ECO:0000256" key="12">
    <source>
        <dbReference type="ARBA" id="ARBA00023242"/>
    </source>
</evidence>
<evidence type="ECO:0000259" key="13">
    <source>
        <dbReference type="PROSITE" id="PS01358"/>
    </source>
</evidence>
<proteinExistence type="predicted"/>
<keyword evidence="10" id="KW-0460">Magnesium</keyword>
<evidence type="ECO:0000256" key="4">
    <source>
        <dbReference type="ARBA" id="ARBA00022722"/>
    </source>
</evidence>
<dbReference type="PANTHER" id="PTHR15822:SF4">
    <property type="entry name" value="TYROSYL-DNA PHOSPHODIESTERASE 2"/>
    <property type="match status" value="1"/>
</dbReference>
<dbReference type="Proteomes" id="UP000036987">
    <property type="component" value="Unassembled WGS sequence"/>
</dbReference>
<keyword evidence="11" id="KW-0234">DNA repair</keyword>
<dbReference type="PROSITE" id="PS01358">
    <property type="entry name" value="ZF_RANBP2_1"/>
    <property type="match status" value="1"/>
</dbReference>
<dbReference type="Gene3D" id="3.60.10.10">
    <property type="entry name" value="Endonuclease/exonuclease/phosphatase"/>
    <property type="match status" value="1"/>
</dbReference>
<dbReference type="GO" id="GO:0006302">
    <property type="term" value="P:double-strand break repair"/>
    <property type="evidence" value="ECO:0000318"/>
    <property type="project" value="GO_Central"/>
</dbReference>
<evidence type="ECO:0000256" key="9">
    <source>
        <dbReference type="ARBA" id="ARBA00022833"/>
    </source>
</evidence>
<keyword evidence="14" id="KW-0269">Exonuclease</keyword>
<dbReference type="OMA" id="CFGQNME"/>
<evidence type="ECO:0000256" key="1">
    <source>
        <dbReference type="ARBA" id="ARBA00001936"/>
    </source>
</evidence>
<dbReference type="InterPro" id="IPR005135">
    <property type="entry name" value="Endo/exonuclease/phosphatase"/>
</dbReference>
<dbReference type="GO" id="GO:0016605">
    <property type="term" value="C:PML body"/>
    <property type="evidence" value="ECO:0000318"/>
    <property type="project" value="GO_Central"/>
</dbReference>
<dbReference type="OrthoDB" id="9975959at2759"/>
<comment type="cofactor">
    <cofactor evidence="1">
        <name>Mn(2+)</name>
        <dbReference type="ChEBI" id="CHEBI:29035"/>
    </cofactor>
</comment>
<dbReference type="STRING" id="29655.A0A0K9NX42"/>
<dbReference type="InterPro" id="IPR001876">
    <property type="entry name" value="Znf_RanBP2"/>
</dbReference>
<keyword evidence="5" id="KW-0479">Metal-binding</keyword>
<sequence>MLSWSCSVCTFLNPPSQKFTCQICLSPSSQSSSSSSCWCCKACTFSNPITISSCNMCGRNKSIFTPLQRLSGDGGTSNLSLSMKRCSGSLNVDRVDDEKKNILEVIEVDEDSISESKDVDNSDKIFQTLNVLSYNIWFREDVELCKRMESLGLLILQNSPDFIFLQEVTPNIYNIFQSAKWWSDYNSSVSPITASQKPYFCMLLSKLPVKRFNSKPFQNSIMGRELCIAEVEIGRKTLVLATTHLESPCPAPPKWDQMYVKERVAQAKESTHHHLKEPSNVIFGGDMNWNDNMDGPFPLEAEGGWVDPWVDLRPDQDGWTFDTKANKMLSANRKLQRRLDRFFCKFKDFEIVDIDMIGREPIPDVSYFKSKKVGNKMQKLELPVLTSDHFGLLLTVRSLFKLHS</sequence>
<dbReference type="AlphaFoldDB" id="A0A0K9NX42"/>
<evidence type="ECO:0000256" key="6">
    <source>
        <dbReference type="ARBA" id="ARBA00022763"/>
    </source>
</evidence>
<dbReference type="SMART" id="SM00547">
    <property type="entry name" value="ZnF_RBZ"/>
    <property type="match status" value="2"/>
</dbReference>
<dbReference type="GO" id="GO:0004519">
    <property type="term" value="F:endonuclease activity"/>
    <property type="evidence" value="ECO:0007669"/>
    <property type="project" value="UniProtKB-KW"/>
</dbReference>
<keyword evidence="15" id="KW-1185">Reference proteome</keyword>
<dbReference type="GO" id="GO:0008270">
    <property type="term" value="F:zinc ion binding"/>
    <property type="evidence" value="ECO:0007669"/>
    <property type="project" value="UniProtKB-KW"/>
</dbReference>
<dbReference type="GO" id="GO:0070260">
    <property type="term" value="F:5'-tyrosyl-DNA phosphodiesterase activity"/>
    <property type="evidence" value="ECO:0000318"/>
    <property type="project" value="GO_Central"/>
</dbReference>
<dbReference type="EMBL" id="LFYR01001508">
    <property type="protein sequence ID" value="KMZ61238.1"/>
    <property type="molecule type" value="Genomic_DNA"/>
</dbReference>
<dbReference type="GO" id="GO:0004527">
    <property type="term" value="F:exonuclease activity"/>
    <property type="evidence" value="ECO:0007669"/>
    <property type="project" value="UniProtKB-KW"/>
</dbReference>
<evidence type="ECO:0000256" key="11">
    <source>
        <dbReference type="ARBA" id="ARBA00023204"/>
    </source>
</evidence>
<evidence type="ECO:0000313" key="14">
    <source>
        <dbReference type="EMBL" id="KMZ61238.1"/>
    </source>
</evidence>
<protein>
    <submittedName>
        <fullName evidence="14">Endonuclease/exonuclease/phosphatase family protein</fullName>
    </submittedName>
</protein>
<dbReference type="InterPro" id="IPR036691">
    <property type="entry name" value="Endo/exonu/phosph_ase_sf"/>
</dbReference>
<evidence type="ECO:0000313" key="15">
    <source>
        <dbReference type="Proteomes" id="UP000036987"/>
    </source>
</evidence>
<dbReference type="CDD" id="cd09080">
    <property type="entry name" value="TDP2"/>
    <property type="match status" value="1"/>
</dbReference>
<keyword evidence="4" id="KW-0540">Nuclease</keyword>
<keyword evidence="8" id="KW-0378">Hydrolase</keyword>
<dbReference type="SUPFAM" id="SSF56219">
    <property type="entry name" value="DNase I-like"/>
    <property type="match status" value="1"/>
</dbReference>
<comment type="caution">
    <text evidence="14">The sequence shown here is derived from an EMBL/GenBank/DDBJ whole genome shotgun (WGS) entry which is preliminary data.</text>
</comment>
<dbReference type="PANTHER" id="PTHR15822">
    <property type="entry name" value="TRAF AND TNF RECEPTOR-ASSOCIATED PROTEIN"/>
    <property type="match status" value="1"/>
</dbReference>